<protein>
    <recommendedName>
        <fullName evidence="1">TubC N-terminal docking domain-containing protein</fullName>
    </recommendedName>
</protein>
<proteinExistence type="predicted"/>
<name>A0ABT1F5G5_9GAMM</name>
<gene>
    <name evidence="2" type="ORF">NC595_00970</name>
</gene>
<sequence length="65" mass="6883">MNVLETLLLVWAAGGVLSRDGDRLHIEAPKGAIPPQLLDALRANKASLLALLPMRAPAQADEATK</sequence>
<dbReference type="InterPro" id="IPR044894">
    <property type="entry name" value="TubC_N_sf"/>
</dbReference>
<dbReference type="EMBL" id="JAMZEK010000001">
    <property type="protein sequence ID" value="MCP1372627.1"/>
    <property type="molecule type" value="Genomic_DNA"/>
</dbReference>
<accession>A0ABT1F5G5</accession>
<dbReference type="RefSeq" id="WP_253564262.1">
    <property type="nucleotide sequence ID" value="NZ_JAMZEK010000001.1"/>
</dbReference>
<dbReference type="Proteomes" id="UP001204615">
    <property type="component" value="Unassembled WGS sequence"/>
</dbReference>
<keyword evidence="3" id="KW-1185">Reference proteome</keyword>
<dbReference type="Gene3D" id="1.10.10.1830">
    <property type="entry name" value="Non-ribosomal peptide synthase, adenylation domain"/>
    <property type="match status" value="1"/>
</dbReference>
<reference evidence="2 3" key="1">
    <citation type="submission" date="2022-06" db="EMBL/GenBank/DDBJ databases">
        <title>Dyella sp. Sa strain:Sa Genome sequencing.</title>
        <authorList>
            <person name="Park S."/>
        </authorList>
    </citation>
    <scope>NUCLEOTIDE SEQUENCE [LARGE SCALE GENOMIC DNA]</scope>
    <source>
        <strain evidence="2 3">Sa</strain>
    </source>
</reference>
<feature type="domain" description="TubC N-terminal docking" evidence="1">
    <location>
        <begin position="17"/>
        <end position="52"/>
    </location>
</feature>
<evidence type="ECO:0000259" key="1">
    <source>
        <dbReference type="Pfam" id="PF18563"/>
    </source>
</evidence>
<organism evidence="2 3">
    <name type="scientific">Dyella lutea</name>
    <dbReference type="NCBI Taxonomy" id="2950441"/>
    <lineage>
        <taxon>Bacteria</taxon>
        <taxon>Pseudomonadati</taxon>
        <taxon>Pseudomonadota</taxon>
        <taxon>Gammaproteobacteria</taxon>
        <taxon>Lysobacterales</taxon>
        <taxon>Rhodanobacteraceae</taxon>
        <taxon>Dyella</taxon>
    </lineage>
</organism>
<dbReference type="InterPro" id="IPR041464">
    <property type="entry name" value="TubC_N"/>
</dbReference>
<comment type="caution">
    <text evidence="2">The sequence shown here is derived from an EMBL/GenBank/DDBJ whole genome shotgun (WGS) entry which is preliminary data.</text>
</comment>
<evidence type="ECO:0000313" key="3">
    <source>
        <dbReference type="Proteomes" id="UP001204615"/>
    </source>
</evidence>
<dbReference type="Pfam" id="PF18563">
    <property type="entry name" value="TubC_N"/>
    <property type="match status" value="1"/>
</dbReference>
<evidence type="ECO:0000313" key="2">
    <source>
        <dbReference type="EMBL" id="MCP1372627.1"/>
    </source>
</evidence>